<dbReference type="InterPro" id="IPR029001">
    <property type="entry name" value="ITPase-like_fam"/>
</dbReference>
<name>A0A210Q3W4_MIZYE</name>
<comment type="catalytic activity">
    <reaction evidence="11">
        <text>dITP + H2O = dIMP + diphosphate + H(+)</text>
        <dbReference type="Rhea" id="RHEA:28342"/>
        <dbReference type="ChEBI" id="CHEBI:15377"/>
        <dbReference type="ChEBI" id="CHEBI:15378"/>
        <dbReference type="ChEBI" id="CHEBI:33019"/>
        <dbReference type="ChEBI" id="CHEBI:61194"/>
        <dbReference type="ChEBI" id="CHEBI:61382"/>
        <dbReference type="EC" id="3.6.1.66"/>
    </reaction>
    <physiologicalReaction direction="left-to-right" evidence="11">
        <dbReference type="Rhea" id="RHEA:28343"/>
    </physiologicalReaction>
</comment>
<dbReference type="FunFam" id="3.90.950.10:FF:000003">
    <property type="entry name" value="Inosine triphosphate pyrophosphatase"/>
    <property type="match status" value="1"/>
</dbReference>
<dbReference type="GO" id="GO:0036220">
    <property type="term" value="F:ITP diphosphatase activity"/>
    <property type="evidence" value="ECO:0007669"/>
    <property type="project" value="UniProtKB-UniRule"/>
</dbReference>
<dbReference type="GO" id="GO:0009117">
    <property type="term" value="P:nucleotide metabolic process"/>
    <property type="evidence" value="ECO:0007669"/>
    <property type="project" value="UniProtKB-KW"/>
</dbReference>
<evidence type="ECO:0000256" key="11">
    <source>
        <dbReference type="ARBA" id="ARBA00093255"/>
    </source>
</evidence>
<keyword evidence="4 13" id="KW-0479">Metal-binding</keyword>
<feature type="binding site" evidence="13">
    <location>
        <position position="152"/>
    </location>
    <ligand>
        <name>ITP</name>
        <dbReference type="ChEBI" id="CHEBI:61402"/>
    </ligand>
</feature>
<dbReference type="HAMAP" id="MF_03148">
    <property type="entry name" value="HAM1_NTPase"/>
    <property type="match status" value="1"/>
</dbReference>
<evidence type="ECO:0000256" key="7">
    <source>
        <dbReference type="ARBA" id="ARBA00022842"/>
    </source>
</evidence>
<keyword evidence="16" id="KW-1185">Reference proteome</keyword>
<evidence type="ECO:0000256" key="8">
    <source>
        <dbReference type="ARBA" id="ARBA00023080"/>
    </source>
</evidence>
<gene>
    <name evidence="15" type="ORF">KP79_PYT08213</name>
</gene>
<dbReference type="NCBIfam" id="TIGR00042">
    <property type="entry name" value="RdgB/HAM1 family non-canonical purine NTP pyrophosphatase"/>
    <property type="match status" value="1"/>
</dbReference>
<evidence type="ECO:0000313" key="15">
    <source>
        <dbReference type="EMBL" id="OWF43448.1"/>
    </source>
</evidence>
<feature type="binding site" evidence="13">
    <location>
        <begin position="168"/>
        <end position="169"/>
    </location>
    <ligand>
        <name>ITP</name>
        <dbReference type="ChEBI" id="CHEBI:61402"/>
    </ligand>
</feature>
<feature type="binding site" evidence="13">
    <location>
        <begin position="245"/>
        <end position="248"/>
    </location>
    <ligand>
        <name>ITP</name>
        <dbReference type="ChEBI" id="CHEBI:61402"/>
    </ligand>
</feature>
<accession>A0A210Q3W4</accession>
<evidence type="ECO:0000256" key="6">
    <source>
        <dbReference type="ARBA" id="ARBA00022801"/>
    </source>
</evidence>
<keyword evidence="8 13" id="KW-0546">Nucleotide metabolism</keyword>
<comment type="subcellular location">
    <subcellularLocation>
        <location evidence="1 13">Cytoplasm</location>
    </subcellularLocation>
</comment>
<feature type="binding site" evidence="13">
    <location>
        <position position="168"/>
    </location>
    <ligand>
        <name>Mg(2+)</name>
        <dbReference type="ChEBI" id="CHEBI:18420"/>
    </ligand>
</feature>
<dbReference type="GO" id="GO:0046872">
    <property type="term" value="F:metal ion binding"/>
    <property type="evidence" value="ECO:0007669"/>
    <property type="project" value="UniProtKB-KW"/>
</dbReference>
<comment type="function">
    <text evidence="9">Pyrophosphatase that hydrolyzes the non-canonical purine nucleotides inosine triphosphate (ITP), deoxyinosine triphosphate (dITP) as well as 2'-deoxy-N-6-hydroxylaminopurine triphosphate (dHAPTP) and xanthosine 5'-triphosphate (XTP) to their respective monophosphate derivatives. The enzyme does not distinguish between the deoxy- and ribose forms. Probably excludes non-canonical purines from RNA and DNA precursor pools, thus preventing their incorporation into RNA and DNA and avoiding chromosomal lesions.</text>
</comment>
<comment type="cofactor">
    <cofactor evidence="13">
        <name>Mg(2+)</name>
        <dbReference type="ChEBI" id="CHEBI:18420"/>
    </cofactor>
    <cofactor evidence="13">
        <name>Mn(2+)</name>
        <dbReference type="ChEBI" id="CHEBI:29035"/>
    </cofactor>
    <text evidence="13">Binds 1 divalent metal cation per subunit; can use either Mg(2+) or Mn(2+).</text>
</comment>
<keyword evidence="5 13" id="KW-0547">Nucleotide-binding</keyword>
<comment type="subunit">
    <text evidence="13">Homodimer.</text>
</comment>
<comment type="function">
    <text evidence="13">Pyrophosphatase that hydrolyzes non-canonical purine nucleotides such as inosine triphosphate (ITP), deoxyinosine triphosphate (dITP) or xanthosine 5'-triphosphate (XTP) to their respective monophosphate derivatives. The enzyme does not distinguish between the deoxy- and ribose forms. Probably excludes non-canonical purines from RNA and DNA precursor pools, thus preventing their incorporation into RNA and DNA and avoiding chromosomal lesions.</text>
</comment>
<dbReference type="Gene3D" id="3.90.950.10">
    <property type="match status" value="1"/>
</dbReference>
<evidence type="ECO:0000256" key="3">
    <source>
        <dbReference type="ARBA" id="ARBA00022490"/>
    </source>
</evidence>
<keyword evidence="6 13" id="KW-0378">Hydrolase</keyword>
<evidence type="ECO:0000256" key="2">
    <source>
        <dbReference type="ARBA" id="ARBA00008023"/>
    </source>
</evidence>
<proteinExistence type="inferred from homology"/>
<comment type="catalytic activity">
    <reaction evidence="10">
        <text>ITP + H2O = IMP + diphosphate + H(+)</text>
        <dbReference type="Rhea" id="RHEA:29399"/>
        <dbReference type="ChEBI" id="CHEBI:15377"/>
        <dbReference type="ChEBI" id="CHEBI:15378"/>
        <dbReference type="ChEBI" id="CHEBI:33019"/>
        <dbReference type="ChEBI" id="CHEBI:58053"/>
        <dbReference type="ChEBI" id="CHEBI:61402"/>
        <dbReference type="EC" id="3.6.1.66"/>
    </reaction>
    <physiologicalReaction direction="left-to-right" evidence="10">
        <dbReference type="Rhea" id="RHEA:29400"/>
    </physiologicalReaction>
</comment>
<evidence type="ECO:0000256" key="5">
    <source>
        <dbReference type="ARBA" id="ARBA00022741"/>
    </source>
</evidence>
<keyword evidence="3 13" id="KW-0963">Cytoplasm</keyword>
<dbReference type="Proteomes" id="UP000242188">
    <property type="component" value="Unassembled WGS sequence"/>
</dbReference>
<dbReference type="PANTHER" id="PTHR11067:SF9">
    <property type="entry name" value="INOSINE TRIPHOSPHATE PYROPHOSPHATASE"/>
    <property type="match status" value="1"/>
</dbReference>
<dbReference type="CDD" id="cd00515">
    <property type="entry name" value="HAM1"/>
    <property type="match status" value="1"/>
</dbReference>
<dbReference type="InterPro" id="IPR027502">
    <property type="entry name" value="ITPase"/>
</dbReference>
<feature type="binding site" evidence="13">
    <location>
        <position position="268"/>
    </location>
    <ligand>
        <name>ITP</name>
        <dbReference type="ChEBI" id="CHEBI:61402"/>
    </ligand>
</feature>
<dbReference type="GO" id="GO:0000166">
    <property type="term" value="F:nucleotide binding"/>
    <property type="evidence" value="ECO:0007669"/>
    <property type="project" value="UniProtKB-KW"/>
</dbReference>
<evidence type="ECO:0000256" key="1">
    <source>
        <dbReference type="ARBA" id="ARBA00004496"/>
    </source>
</evidence>
<comment type="caution">
    <text evidence="15">The sequence shown here is derived from an EMBL/GenBank/DDBJ whole genome shotgun (WGS) entry which is preliminary data.</text>
</comment>
<dbReference type="GO" id="GO:0009204">
    <property type="term" value="P:deoxyribonucleoside triphosphate catabolic process"/>
    <property type="evidence" value="ECO:0007669"/>
    <property type="project" value="UniProtKB-UniRule"/>
</dbReference>
<evidence type="ECO:0000256" key="4">
    <source>
        <dbReference type="ARBA" id="ARBA00022723"/>
    </source>
</evidence>
<comment type="similarity">
    <text evidence="2 13 14">Belongs to the HAM1 NTPase family.</text>
</comment>
<comment type="catalytic activity">
    <reaction evidence="13">
        <text>XTP + H2O = XMP + diphosphate + H(+)</text>
        <dbReference type="Rhea" id="RHEA:28610"/>
        <dbReference type="ChEBI" id="CHEBI:15377"/>
        <dbReference type="ChEBI" id="CHEBI:15378"/>
        <dbReference type="ChEBI" id="CHEBI:33019"/>
        <dbReference type="ChEBI" id="CHEBI:57464"/>
        <dbReference type="ChEBI" id="CHEBI:61314"/>
        <dbReference type="EC" id="3.6.1.66"/>
    </reaction>
</comment>
<dbReference type="AlphaFoldDB" id="A0A210Q3W4"/>
<feature type="binding site" evidence="13">
    <location>
        <position position="140"/>
    </location>
    <ligand>
        <name>Mg(2+)</name>
        <dbReference type="ChEBI" id="CHEBI:18420"/>
    </ligand>
</feature>
<dbReference type="STRING" id="6573.A0A210Q3W4"/>
<evidence type="ECO:0000256" key="12">
    <source>
        <dbReference type="ARBA" id="ARBA00093271"/>
    </source>
</evidence>
<evidence type="ECO:0000256" key="10">
    <source>
        <dbReference type="ARBA" id="ARBA00093218"/>
    </source>
</evidence>
<dbReference type="GO" id="GO:0005737">
    <property type="term" value="C:cytoplasm"/>
    <property type="evidence" value="ECO:0007669"/>
    <property type="project" value="UniProtKB-SubCell"/>
</dbReference>
<evidence type="ECO:0000313" key="16">
    <source>
        <dbReference type="Proteomes" id="UP000242188"/>
    </source>
</evidence>
<dbReference type="InterPro" id="IPR002637">
    <property type="entry name" value="RdgB/HAM1"/>
</dbReference>
<dbReference type="EC" id="3.6.1.66" evidence="13"/>
<dbReference type="GO" id="GO:0035870">
    <property type="term" value="F:dITP diphosphatase activity"/>
    <property type="evidence" value="ECO:0007669"/>
    <property type="project" value="UniProtKB-UniRule"/>
</dbReference>
<dbReference type="EMBL" id="NEDP02005102">
    <property type="protein sequence ID" value="OWF43448.1"/>
    <property type="molecule type" value="Genomic_DNA"/>
</dbReference>
<dbReference type="PANTHER" id="PTHR11067">
    <property type="entry name" value="INOSINE TRIPHOSPHATE PYROPHOSPHATASE/HAM1 PROTEIN"/>
    <property type="match status" value="1"/>
</dbReference>
<dbReference type="SUPFAM" id="SSF52972">
    <property type="entry name" value="ITPase-like"/>
    <property type="match status" value="1"/>
</dbReference>
<feature type="binding site" evidence="13">
    <location>
        <begin position="110"/>
        <end position="115"/>
    </location>
    <ligand>
        <name>ITP</name>
        <dbReference type="ChEBI" id="CHEBI:61402"/>
    </ligand>
</feature>
<dbReference type="OrthoDB" id="6288734at2759"/>
<evidence type="ECO:0000256" key="14">
    <source>
        <dbReference type="RuleBase" id="RU003781"/>
    </source>
</evidence>
<reference evidence="15 16" key="1">
    <citation type="journal article" date="2017" name="Nat. Ecol. Evol.">
        <title>Scallop genome provides insights into evolution of bilaterian karyotype and development.</title>
        <authorList>
            <person name="Wang S."/>
            <person name="Zhang J."/>
            <person name="Jiao W."/>
            <person name="Li J."/>
            <person name="Xun X."/>
            <person name="Sun Y."/>
            <person name="Guo X."/>
            <person name="Huan P."/>
            <person name="Dong B."/>
            <person name="Zhang L."/>
            <person name="Hu X."/>
            <person name="Sun X."/>
            <person name="Wang J."/>
            <person name="Zhao C."/>
            <person name="Wang Y."/>
            <person name="Wang D."/>
            <person name="Huang X."/>
            <person name="Wang R."/>
            <person name="Lv J."/>
            <person name="Li Y."/>
            <person name="Zhang Z."/>
            <person name="Liu B."/>
            <person name="Lu W."/>
            <person name="Hui Y."/>
            <person name="Liang J."/>
            <person name="Zhou Z."/>
            <person name="Hou R."/>
            <person name="Li X."/>
            <person name="Liu Y."/>
            <person name="Li H."/>
            <person name="Ning X."/>
            <person name="Lin Y."/>
            <person name="Zhao L."/>
            <person name="Xing Q."/>
            <person name="Dou J."/>
            <person name="Li Y."/>
            <person name="Mao J."/>
            <person name="Guo H."/>
            <person name="Dou H."/>
            <person name="Li T."/>
            <person name="Mu C."/>
            <person name="Jiang W."/>
            <person name="Fu Q."/>
            <person name="Fu X."/>
            <person name="Miao Y."/>
            <person name="Liu J."/>
            <person name="Yu Q."/>
            <person name="Li R."/>
            <person name="Liao H."/>
            <person name="Li X."/>
            <person name="Kong Y."/>
            <person name="Jiang Z."/>
            <person name="Chourrout D."/>
            <person name="Li R."/>
            <person name="Bao Z."/>
        </authorList>
    </citation>
    <scope>NUCLEOTIDE SEQUENCE [LARGE SCALE GENOMIC DNA]</scope>
    <source>
        <strain evidence="15 16">PY_sf001</strain>
    </source>
</reference>
<keyword evidence="7 13" id="KW-0460">Magnesium</keyword>
<keyword evidence="13" id="KW-0464">Manganese</keyword>
<sequence length="299" mass="33683">MNFKLVGLRKNVNQPIRFHIYSNKNLADDQKVCTFYMIAILTRTSTKLLSHTDVLVRSSSLRLKRSVLSSNLLYKGRGIKHFHLSTRSMSSGNKKHKMDGDGQQSITLVTGNQKKLEEFIHILGNDFKFKVISKDIDLPEYQGEPEEVARLKCRMAAEHIQGPVLIEDTSLCFNALGGMPGPYIKWFLKSVGPEGLHKMLAGFEDKTADAMCIVAYSDGHKDSEVQLFIGKTEGTIVDPRGPRDFGWDPCFQPTGFEQTYAELPKSTKNTISHRYRAVDKFKSHFMSLDDLNSGKNTSS</sequence>
<feature type="binding site" evidence="13">
    <location>
        <begin position="273"/>
        <end position="274"/>
    </location>
    <ligand>
        <name>ITP</name>
        <dbReference type="ChEBI" id="CHEBI:61402"/>
    </ligand>
</feature>
<evidence type="ECO:0000256" key="13">
    <source>
        <dbReference type="HAMAP-Rule" id="MF_03148"/>
    </source>
</evidence>
<evidence type="ECO:0000256" key="9">
    <source>
        <dbReference type="ARBA" id="ARBA00054940"/>
    </source>
</evidence>
<organism evidence="15 16">
    <name type="scientific">Mizuhopecten yessoensis</name>
    <name type="common">Japanese scallop</name>
    <name type="synonym">Patinopecten yessoensis</name>
    <dbReference type="NCBI Taxonomy" id="6573"/>
    <lineage>
        <taxon>Eukaryota</taxon>
        <taxon>Metazoa</taxon>
        <taxon>Spiralia</taxon>
        <taxon>Lophotrochozoa</taxon>
        <taxon>Mollusca</taxon>
        <taxon>Bivalvia</taxon>
        <taxon>Autobranchia</taxon>
        <taxon>Pteriomorphia</taxon>
        <taxon>Pectinida</taxon>
        <taxon>Pectinoidea</taxon>
        <taxon>Pectinidae</taxon>
        <taxon>Mizuhopecten</taxon>
    </lineage>
</organism>
<comment type="catalytic activity">
    <reaction evidence="12">
        <text>N(6)-hydroxy-dATP + H2O = N(6)-hydroxy-dAMP + diphosphate + H(+)</text>
        <dbReference type="Rhea" id="RHEA:83971"/>
        <dbReference type="ChEBI" id="CHEBI:15377"/>
        <dbReference type="ChEBI" id="CHEBI:15378"/>
        <dbReference type="ChEBI" id="CHEBI:33019"/>
        <dbReference type="ChEBI" id="CHEBI:233529"/>
        <dbReference type="ChEBI" id="CHEBI:233530"/>
    </reaction>
    <physiologicalReaction direction="left-to-right" evidence="12">
        <dbReference type="Rhea" id="RHEA:83972"/>
    </physiologicalReaction>
</comment>
<dbReference type="GO" id="GO:0036222">
    <property type="term" value="F:XTP diphosphatase activity"/>
    <property type="evidence" value="ECO:0007669"/>
    <property type="project" value="UniProtKB-UniRule"/>
</dbReference>
<dbReference type="Pfam" id="PF01725">
    <property type="entry name" value="Ham1p_like"/>
    <property type="match status" value="1"/>
</dbReference>
<protein>
    <recommendedName>
        <fullName evidence="13">Inosine triphosphate pyrophosphatase</fullName>
        <shortName evidence="13">ITPase</shortName>
        <shortName evidence="13">Inosine triphosphatase</shortName>
        <ecNumber evidence="13">3.6.1.66</ecNumber>
    </recommendedName>
    <alternativeName>
        <fullName evidence="13">Non-canonical purine NTP pyrophosphatase</fullName>
    </alternativeName>
    <alternativeName>
        <fullName evidence="13">Non-standard purine NTP pyrophosphatase</fullName>
    </alternativeName>
    <alternativeName>
        <fullName evidence="13">Nucleoside-triphosphate diphosphatase</fullName>
    </alternativeName>
    <alternativeName>
        <fullName evidence="13">Nucleoside-triphosphate pyrophosphatase</fullName>
        <shortName evidence="13">NTPase</shortName>
    </alternativeName>
    <alternativeName>
        <fullName evidence="13">XTP/dITP diphosphatase</fullName>
    </alternativeName>
</protein>